<keyword evidence="8 11" id="KW-1133">Transmembrane helix</keyword>
<dbReference type="RefSeq" id="WP_058517629.1">
    <property type="nucleotide sequence ID" value="NZ_CAAAIE010000007.1"/>
</dbReference>
<accession>A0A1E5JNH3</accession>
<keyword evidence="6" id="KW-0547">Nucleotide-binding</keyword>
<dbReference type="AlphaFoldDB" id="A0A1E5JNH3"/>
<evidence type="ECO:0000259" key="13">
    <source>
        <dbReference type="PROSITE" id="PS50929"/>
    </source>
</evidence>
<dbReference type="PANTHER" id="PTHR43394">
    <property type="entry name" value="ATP-DEPENDENT PERMEASE MDL1, MITOCHONDRIAL"/>
    <property type="match status" value="1"/>
</dbReference>
<dbReference type="GO" id="GO:0006869">
    <property type="term" value="P:lipid transport"/>
    <property type="evidence" value="ECO:0007669"/>
    <property type="project" value="UniProtKB-KW"/>
</dbReference>
<evidence type="ECO:0000256" key="10">
    <source>
        <dbReference type="ARBA" id="ARBA00023136"/>
    </source>
</evidence>
<proteinExistence type="predicted"/>
<dbReference type="EMBL" id="LSOG01000077">
    <property type="protein sequence ID" value="OEH46096.1"/>
    <property type="molecule type" value="Genomic_DNA"/>
</dbReference>
<comment type="subcellular location">
    <subcellularLocation>
        <location evidence="1">Cell membrane</location>
        <topology evidence="1">Multi-pass membrane protein</topology>
    </subcellularLocation>
</comment>
<evidence type="ECO:0000256" key="1">
    <source>
        <dbReference type="ARBA" id="ARBA00004651"/>
    </source>
</evidence>
<dbReference type="Gene3D" id="1.20.1560.10">
    <property type="entry name" value="ABC transporter type 1, transmembrane domain"/>
    <property type="match status" value="1"/>
</dbReference>
<dbReference type="GO" id="GO:0015421">
    <property type="term" value="F:ABC-type oligopeptide transporter activity"/>
    <property type="evidence" value="ECO:0007669"/>
    <property type="project" value="TreeGrafter"/>
</dbReference>
<feature type="transmembrane region" description="Helical" evidence="11">
    <location>
        <begin position="286"/>
        <end position="309"/>
    </location>
</feature>
<evidence type="ECO:0000256" key="8">
    <source>
        <dbReference type="ARBA" id="ARBA00022989"/>
    </source>
</evidence>
<evidence type="ECO:0000256" key="7">
    <source>
        <dbReference type="ARBA" id="ARBA00022840"/>
    </source>
</evidence>
<keyword evidence="7 14" id="KW-0067">ATP-binding</keyword>
<evidence type="ECO:0000256" key="2">
    <source>
        <dbReference type="ARBA" id="ARBA00022448"/>
    </source>
</evidence>
<feature type="domain" description="ABC transmembrane type-1" evidence="13">
    <location>
        <begin position="39"/>
        <end position="310"/>
    </location>
</feature>
<feature type="transmembrane region" description="Helical" evidence="11">
    <location>
        <begin position="59"/>
        <end position="81"/>
    </location>
</feature>
<dbReference type="SMART" id="SM00382">
    <property type="entry name" value="AAA"/>
    <property type="match status" value="1"/>
</dbReference>
<protein>
    <submittedName>
        <fullName evidence="14">Putative multidrug export ATP-binding/permease protein</fullName>
    </submittedName>
</protein>
<organism evidence="14 15">
    <name type="scientific">Legionella parisiensis</name>
    <dbReference type="NCBI Taxonomy" id="45071"/>
    <lineage>
        <taxon>Bacteria</taxon>
        <taxon>Pseudomonadati</taxon>
        <taxon>Pseudomonadota</taxon>
        <taxon>Gammaproteobacteria</taxon>
        <taxon>Legionellales</taxon>
        <taxon>Legionellaceae</taxon>
        <taxon>Legionella</taxon>
    </lineage>
</organism>
<dbReference type="OrthoDB" id="6336411at2"/>
<dbReference type="Pfam" id="PF00005">
    <property type="entry name" value="ABC_tran"/>
    <property type="match status" value="1"/>
</dbReference>
<evidence type="ECO:0000256" key="3">
    <source>
        <dbReference type="ARBA" id="ARBA00022475"/>
    </source>
</evidence>
<dbReference type="FunFam" id="3.40.50.300:FF:000287">
    <property type="entry name" value="Multidrug ABC transporter ATP-binding protein"/>
    <property type="match status" value="1"/>
</dbReference>
<keyword evidence="10 11" id="KW-0472">Membrane</keyword>
<dbReference type="GO" id="GO:0005886">
    <property type="term" value="C:plasma membrane"/>
    <property type="evidence" value="ECO:0007669"/>
    <property type="project" value="UniProtKB-SubCell"/>
</dbReference>
<keyword evidence="9" id="KW-0445">Lipid transport</keyword>
<dbReference type="SUPFAM" id="SSF52540">
    <property type="entry name" value="P-loop containing nucleoside triphosphate hydrolases"/>
    <property type="match status" value="1"/>
</dbReference>
<dbReference type="PROSITE" id="PS50929">
    <property type="entry name" value="ABC_TM1F"/>
    <property type="match status" value="1"/>
</dbReference>
<evidence type="ECO:0000256" key="9">
    <source>
        <dbReference type="ARBA" id="ARBA00023055"/>
    </source>
</evidence>
<keyword evidence="5 11" id="KW-0812">Transmembrane</keyword>
<keyword evidence="2" id="KW-0813">Transport</keyword>
<keyword evidence="3" id="KW-1003">Cell membrane</keyword>
<dbReference type="PANTHER" id="PTHR43394:SF1">
    <property type="entry name" value="ATP-BINDING CASSETTE SUB-FAMILY B MEMBER 10, MITOCHONDRIAL"/>
    <property type="match status" value="1"/>
</dbReference>
<evidence type="ECO:0000256" key="4">
    <source>
        <dbReference type="ARBA" id="ARBA00022519"/>
    </source>
</evidence>
<dbReference type="STRING" id="45071.Lpar_1779"/>
<name>A0A1E5JNH3_9GAMM</name>
<dbReference type="Pfam" id="PF00664">
    <property type="entry name" value="ABC_membrane"/>
    <property type="match status" value="1"/>
</dbReference>
<dbReference type="InterPro" id="IPR039421">
    <property type="entry name" value="Type_1_exporter"/>
</dbReference>
<dbReference type="InterPro" id="IPR011527">
    <property type="entry name" value="ABC1_TM_dom"/>
</dbReference>
<dbReference type="GO" id="GO:0016887">
    <property type="term" value="F:ATP hydrolysis activity"/>
    <property type="evidence" value="ECO:0007669"/>
    <property type="project" value="InterPro"/>
</dbReference>
<evidence type="ECO:0000256" key="6">
    <source>
        <dbReference type="ARBA" id="ARBA00022741"/>
    </source>
</evidence>
<feature type="transmembrane region" description="Helical" evidence="11">
    <location>
        <begin position="254"/>
        <end position="274"/>
    </location>
</feature>
<gene>
    <name evidence="14" type="ORF">lpari_02923</name>
</gene>
<keyword evidence="4" id="KW-0997">Cell inner membrane</keyword>
<dbReference type="PATRIC" id="fig|45071.6.peg.1909"/>
<evidence type="ECO:0000256" key="11">
    <source>
        <dbReference type="SAM" id="Phobius"/>
    </source>
</evidence>
<dbReference type="Gene3D" id="3.40.50.300">
    <property type="entry name" value="P-loop containing nucleotide triphosphate hydrolases"/>
    <property type="match status" value="1"/>
</dbReference>
<dbReference type="SUPFAM" id="SSF90123">
    <property type="entry name" value="ABC transporter transmembrane region"/>
    <property type="match status" value="1"/>
</dbReference>
<dbReference type="InterPro" id="IPR003593">
    <property type="entry name" value="AAA+_ATPase"/>
</dbReference>
<feature type="domain" description="ABC transporter" evidence="12">
    <location>
        <begin position="344"/>
        <end position="578"/>
    </location>
</feature>
<evidence type="ECO:0000256" key="5">
    <source>
        <dbReference type="ARBA" id="ARBA00022692"/>
    </source>
</evidence>
<feature type="transmembrane region" description="Helical" evidence="11">
    <location>
        <begin position="21"/>
        <end position="39"/>
    </location>
</feature>
<dbReference type="InterPro" id="IPR017871">
    <property type="entry name" value="ABC_transporter-like_CS"/>
</dbReference>
<dbReference type="InterPro" id="IPR036640">
    <property type="entry name" value="ABC1_TM_sf"/>
</dbReference>
<evidence type="ECO:0000313" key="14">
    <source>
        <dbReference type="EMBL" id="OEH46096.1"/>
    </source>
</evidence>
<comment type="caution">
    <text evidence="14">The sequence shown here is derived from an EMBL/GenBank/DDBJ whole genome shotgun (WGS) entry which is preliminary data.</text>
</comment>
<sequence length="588" mass="66369">MNKTDTSLSKFFFNLIKPYRGYVIGLLFTAAYWGINNSLSPYMLKLIIDKIAAYSGDKTAVLAAIKPNVIIYITLWVLIAVDMRLSDWFRLKLFPYIRYDLVNHMFAYLNQHSHRFFQNNFAGSLSNKISDMTAGTITMFTTIDDAAAQIVGLIIAIISMLLVHPVFALILLIWASIFLGIAMVYFKPVQDLSNVFAASKTTLVGKIVDSISNITNLRLFSRASYENQLIRNTVQDTTDKDQIMQWTILKMRTFWDVSIIVLIAANLYMLVIMYSKNQVSIGDFSFIISLSISIFYNLWYLASQFVLFAEELGKCKQALTLISESHEITDKPNAQPLIVTQGRIEFKNVSFHYDDGAHLFKNKSVIIEPGQKIGLVGLSGSGKSTFVNLILRLFDVESGKILIDGKNICDVTQESLRENIAMIPQDVTLFHRTLMENIRYGRIDATDAEIISASKKAHCHEFISQLPEKYNALVGERGIKLSGGQRQRIAIARAMLKNAPILILDEATSALDSLTEKLIQDGLHVLMQNRTTIVIAHRLSTLSEMDRILVFEEGRIIEDGSHEELIKIASHYSRMWKMQAGGFLPDTL</sequence>
<dbReference type="InterPro" id="IPR027417">
    <property type="entry name" value="P-loop_NTPase"/>
</dbReference>
<keyword evidence="15" id="KW-1185">Reference proteome</keyword>
<dbReference type="InterPro" id="IPR003439">
    <property type="entry name" value="ABC_transporter-like_ATP-bd"/>
</dbReference>
<evidence type="ECO:0000259" key="12">
    <source>
        <dbReference type="PROSITE" id="PS50893"/>
    </source>
</evidence>
<evidence type="ECO:0000313" key="15">
    <source>
        <dbReference type="Proteomes" id="UP000095229"/>
    </source>
</evidence>
<dbReference type="PROSITE" id="PS50893">
    <property type="entry name" value="ABC_TRANSPORTER_2"/>
    <property type="match status" value="1"/>
</dbReference>
<dbReference type="GO" id="GO:0005524">
    <property type="term" value="F:ATP binding"/>
    <property type="evidence" value="ECO:0007669"/>
    <property type="project" value="UniProtKB-KW"/>
</dbReference>
<dbReference type="Proteomes" id="UP000095229">
    <property type="component" value="Unassembled WGS sequence"/>
</dbReference>
<reference evidence="14 15" key="1">
    <citation type="submission" date="2016-02" db="EMBL/GenBank/DDBJ databases">
        <title>Secondary metabolites in Legionella.</title>
        <authorList>
            <person name="Tobias N.J."/>
            <person name="Bode H.B."/>
        </authorList>
    </citation>
    <scope>NUCLEOTIDE SEQUENCE [LARGE SCALE GENOMIC DNA]</scope>
    <source>
        <strain evidence="14 15">DSM 19216</strain>
    </source>
</reference>
<dbReference type="PROSITE" id="PS00211">
    <property type="entry name" value="ABC_TRANSPORTER_1"/>
    <property type="match status" value="1"/>
</dbReference>
<feature type="transmembrane region" description="Helical" evidence="11">
    <location>
        <begin position="146"/>
        <end position="163"/>
    </location>
</feature>